<evidence type="ECO:0000313" key="2">
    <source>
        <dbReference type="EMBL" id="MDK9362943.1"/>
    </source>
</evidence>
<dbReference type="EMBL" id="JASSOM010000046">
    <property type="protein sequence ID" value="MDK9362943.1"/>
    <property type="molecule type" value="Genomic_DNA"/>
</dbReference>
<dbReference type="SUPFAM" id="SSF54786">
    <property type="entry name" value="YcfA/nrd intein domain"/>
    <property type="match status" value="1"/>
</dbReference>
<evidence type="ECO:0000313" key="3">
    <source>
        <dbReference type="Proteomes" id="UP001223214"/>
    </source>
</evidence>
<dbReference type="Proteomes" id="UP001223214">
    <property type="component" value="Unassembled WGS sequence"/>
</dbReference>
<proteinExistence type="inferred from homology"/>
<keyword evidence="3" id="KW-1185">Reference proteome</keyword>
<gene>
    <name evidence="2" type="ORF">QQF32_07020</name>
</gene>
<sequence length="77" mass="8985">MPIFLPTGPFTRDQAESVIALYCNVTIEDELCHHFRLVIRNHGRMIWRAWNYEPDAGLWLNKFIESDGIPCSSSEIY</sequence>
<protein>
    <submittedName>
        <fullName evidence="2">DUF905 family protein</fullName>
    </submittedName>
</protein>
<name>A0AAP4FRR5_9ENTR</name>
<evidence type="ECO:0000256" key="1">
    <source>
        <dbReference type="ARBA" id="ARBA00007059"/>
    </source>
</evidence>
<dbReference type="Pfam" id="PF06006">
    <property type="entry name" value="DUF905"/>
    <property type="match status" value="1"/>
</dbReference>
<organism evidence="2 3">
    <name type="scientific">Lelliottia wanjuensis</name>
    <dbReference type="NCBI Taxonomy" id="3050585"/>
    <lineage>
        <taxon>Bacteria</taxon>
        <taxon>Pseudomonadati</taxon>
        <taxon>Pseudomonadota</taxon>
        <taxon>Gammaproteobacteria</taxon>
        <taxon>Enterobacterales</taxon>
        <taxon>Enterobacteriaceae</taxon>
        <taxon>Lelliottia</taxon>
    </lineage>
</organism>
<accession>A0AAP4FRR5</accession>
<comment type="similarity">
    <text evidence="1">Belongs to the UPF0401 family.</text>
</comment>
<dbReference type="AlphaFoldDB" id="A0AAP4FRR5"/>
<comment type="caution">
    <text evidence="2">The sequence shown here is derived from an EMBL/GenBank/DDBJ whole genome shotgun (WGS) entry which is preliminary data.</text>
</comment>
<dbReference type="InterPro" id="IPR038612">
    <property type="entry name" value="YkfF-like_sf"/>
</dbReference>
<reference evidence="2 3" key="1">
    <citation type="submission" date="2023-06" db="EMBL/GenBank/DDBJ databases">
        <title>Identification and characterization of antibiotic-resistant Gram-negative bacteria.</title>
        <authorList>
            <person name="Cho G.-S."/>
            <person name="Lee J."/>
            <person name="Tai E."/>
            <person name="Jeong S."/>
            <person name="Kim I."/>
            <person name="Kim B.-E."/>
            <person name="Jeong M.-I."/>
            <person name="Oh K.-K."/>
            <person name="Franz C.M.A.P."/>
        </authorList>
    </citation>
    <scope>NUCLEOTIDE SEQUENCE [LARGE SCALE GENOMIC DNA]</scope>
    <source>
        <strain evidence="2 3">V106_12</strain>
    </source>
</reference>
<dbReference type="Gene3D" id="3.30.160.130">
    <property type="entry name" value="ykff protein like domains"/>
    <property type="match status" value="1"/>
</dbReference>
<dbReference type="InterPro" id="IPR009253">
    <property type="entry name" value="DUF905"/>
</dbReference>
<dbReference type="RefSeq" id="WP_285149229.1">
    <property type="nucleotide sequence ID" value="NZ_JASSOM010000046.1"/>
</dbReference>